<feature type="transmembrane region" description="Helical" evidence="1">
    <location>
        <begin position="62"/>
        <end position="81"/>
    </location>
</feature>
<evidence type="ECO:0000256" key="1">
    <source>
        <dbReference type="SAM" id="Phobius"/>
    </source>
</evidence>
<name>A0AA43XMU3_9CLOT</name>
<dbReference type="EMBL" id="SUMG01000022">
    <property type="protein sequence ID" value="NBG89356.1"/>
    <property type="molecule type" value="Genomic_DNA"/>
</dbReference>
<organism evidence="2 3">
    <name type="scientific">Isachenkonia alkalipeptolytica</name>
    <dbReference type="NCBI Taxonomy" id="2565777"/>
    <lineage>
        <taxon>Bacteria</taxon>
        <taxon>Bacillati</taxon>
        <taxon>Bacillota</taxon>
        <taxon>Clostridia</taxon>
        <taxon>Eubacteriales</taxon>
        <taxon>Clostridiaceae</taxon>
        <taxon>Isachenkonia</taxon>
    </lineage>
</organism>
<proteinExistence type="predicted"/>
<evidence type="ECO:0000313" key="3">
    <source>
        <dbReference type="Proteomes" id="UP000449710"/>
    </source>
</evidence>
<feature type="transmembrane region" description="Helical" evidence="1">
    <location>
        <begin position="185"/>
        <end position="203"/>
    </location>
</feature>
<keyword evidence="3" id="KW-1185">Reference proteome</keyword>
<keyword evidence="1" id="KW-0472">Membrane</keyword>
<feature type="transmembrane region" description="Helical" evidence="1">
    <location>
        <begin position="6"/>
        <end position="22"/>
    </location>
</feature>
<reference evidence="2 3" key="1">
    <citation type="submission" date="2019-04" db="EMBL/GenBank/DDBJ databases">
        <title>Isachenkonia alkalipeptolytica gen. nov. sp. nov. a new anaerobic, alkiliphilic organothrophic bacterium capable to reduce synthesized ferrihydrite isolated from a soda lake.</title>
        <authorList>
            <person name="Toshchakov S.V."/>
            <person name="Zavarzina D.G."/>
            <person name="Zhilina T.N."/>
            <person name="Kostrikina N.A."/>
            <person name="Kublanov I.V."/>
        </authorList>
    </citation>
    <scope>NUCLEOTIDE SEQUENCE [LARGE SCALE GENOMIC DNA]</scope>
    <source>
        <strain evidence="2 3">Z-1701</strain>
    </source>
</reference>
<gene>
    <name evidence="2" type="ORF">ISALK_12725</name>
</gene>
<dbReference type="Proteomes" id="UP000449710">
    <property type="component" value="Unassembled WGS sequence"/>
</dbReference>
<keyword evidence="1" id="KW-1133">Transmembrane helix</keyword>
<keyword evidence="1" id="KW-0812">Transmembrane</keyword>
<evidence type="ECO:0000313" key="2">
    <source>
        <dbReference type="EMBL" id="NBG89356.1"/>
    </source>
</evidence>
<accession>A0AA43XMU3</accession>
<dbReference type="RefSeq" id="WP_160722937.1">
    <property type="nucleotide sequence ID" value="NZ_SUMG01000022.1"/>
</dbReference>
<feature type="transmembrane region" description="Helical" evidence="1">
    <location>
        <begin position="29"/>
        <end position="50"/>
    </location>
</feature>
<comment type="caution">
    <text evidence="2">The sequence shown here is derived from an EMBL/GenBank/DDBJ whole genome shotgun (WGS) entry which is preliminary data.</text>
</comment>
<protein>
    <submittedName>
        <fullName evidence="2">Uncharacterized protein</fullName>
    </submittedName>
</protein>
<dbReference type="AlphaFoldDB" id="A0AA43XMU3"/>
<sequence length="204" mass="23144">MLLELMVLLVPGGVILLYDGWRKRRKKEYFVHNPVSSWLLGLLPFYPLYFQLDSLLESGLNGSEILLLLGFLVVILGAIIYKTYYEITHRKINIHNMDKGQVIKLLEKPMTKHRISFEKDSEPSGKVKYTFEDTKGKITLEPHLSGGNHQVLTLAKISEIPMGHELMEDIKEGVMEVDRTFSKTLGVAEMVTGIALLSLALYLV</sequence>